<dbReference type="EMBL" id="PCYL01000046">
    <property type="protein sequence ID" value="PIR46326.1"/>
    <property type="molecule type" value="Genomic_DNA"/>
</dbReference>
<organism evidence="3 4">
    <name type="scientific">Candidatus Vogelbacteria bacterium CG10_big_fil_rev_8_21_14_0_10_45_14</name>
    <dbReference type="NCBI Taxonomy" id="1975042"/>
    <lineage>
        <taxon>Bacteria</taxon>
        <taxon>Candidatus Vogeliibacteriota</taxon>
    </lineage>
</organism>
<evidence type="ECO:0000313" key="4">
    <source>
        <dbReference type="Proteomes" id="UP000230833"/>
    </source>
</evidence>
<feature type="binding site" evidence="2">
    <location>
        <position position="134"/>
    </location>
    <ligand>
        <name>Zn(2+)</name>
        <dbReference type="ChEBI" id="CHEBI:29105"/>
        <label>2</label>
    </ligand>
</feature>
<keyword evidence="2" id="KW-0479">Metal-binding</keyword>
<dbReference type="SUPFAM" id="SSF51569">
    <property type="entry name" value="Aldolase"/>
    <property type="match status" value="1"/>
</dbReference>
<evidence type="ECO:0000256" key="2">
    <source>
        <dbReference type="PIRSR" id="PIRSR001359-3"/>
    </source>
</evidence>
<dbReference type="InterPro" id="IPR013785">
    <property type="entry name" value="Aldolase_TIM"/>
</dbReference>
<dbReference type="PANTHER" id="PTHR30304">
    <property type="entry name" value="D-TAGATOSE-1,6-BISPHOSPHATE ALDOLASE"/>
    <property type="match status" value="1"/>
</dbReference>
<dbReference type="Pfam" id="PF01116">
    <property type="entry name" value="F_bP_aldolase"/>
    <property type="match status" value="1"/>
</dbReference>
<dbReference type="GO" id="GO:0005975">
    <property type="term" value="P:carbohydrate metabolic process"/>
    <property type="evidence" value="ECO:0007669"/>
    <property type="project" value="InterPro"/>
</dbReference>
<gene>
    <name evidence="3" type="ORF">COV07_04265</name>
</gene>
<proteinExistence type="predicted"/>
<dbReference type="PIRSF" id="PIRSF001359">
    <property type="entry name" value="F_bP_aldolase_II"/>
    <property type="match status" value="1"/>
</dbReference>
<protein>
    <submittedName>
        <fullName evidence="3">Tagatose-bisphosphate aldolase</fullName>
    </submittedName>
</protein>
<dbReference type="PANTHER" id="PTHR30304:SF0">
    <property type="entry name" value="D-TAGATOSE-1,6-BISPHOSPHATE ALDOLASE SUBUNIT GATY-RELATED"/>
    <property type="match status" value="1"/>
</dbReference>
<feature type="binding site" evidence="2">
    <location>
        <position position="215"/>
    </location>
    <ligand>
        <name>Zn(2+)</name>
        <dbReference type="ChEBI" id="CHEBI:29105"/>
        <label>1</label>
        <note>catalytic</note>
    </ligand>
</feature>
<dbReference type="Proteomes" id="UP000230833">
    <property type="component" value="Unassembled WGS sequence"/>
</dbReference>
<dbReference type="InterPro" id="IPR050246">
    <property type="entry name" value="Class_II_FBP_aldolase"/>
</dbReference>
<dbReference type="GO" id="GO:0008270">
    <property type="term" value="F:zinc ion binding"/>
    <property type="evidence" value="ECO:0007669"/>
    <property type="project" value="InterPro"/>
</dbReference>
<dbReference type="AlphaFoldDB" id="A0A2H0RIT5"/>
<feature type="binding site" evidence="2">
    <location>
        <position position="102"/>
    </location>
    <ligand>
        <name>Zn(2+)</name>
        <dbReference type="ChEBI" id="CHEBI:29105"/>
        <label>2</label>
    </ligand>
</feature>
<evidence type="ECO:0000256" key="1">
    <source>
        <dbReference type="PIRSR" id="PIRSR001359-1"/>
    </source>
</evidence>
<dbReference type="Gene3D" id="3.20.20.70">
    <property type="entry name" value="Aldolase class I"/>
    <property type="match status" value="1"/>
</dbReference>
<feature type="binding site" evidence="2">
    <location>
        <position position="185"/>
    </location>
    <ligand>
        <name>Zn(2+)</name>
        <dbReference type="ChEBI" id="CHEBI:29105"/>
        <label>1</label>
        <note>catalytic</note>
    </ligand>
</feature>
<evidence type="ECO:0000313" key="3">
    <source>
        <dbReference type="EMBL" id="PIR46326.1"/>
    </source>
</evidence>
<comment type="caution">
    <text evidence="3">The sequence shown here is derived from an EMBL/GenBank/DDBJ whole genome shotgun (WGS) entry which is preliminary data.</text>
</comment>
<comment type="cofactor">
    <cofactor evidence="2">
        <name>Zn(2+)</name>
        <dbReference type="ChEBI" id="CHEBI:29105"/>
    </cofactor>
    <text evidence="2">Binds 2 Zn(2+) ions per subunit. One is catalytic and the other provides a structural contribution.</text>
</comment>
<feature type="binding site" evidence="2">
    <location>
        <position position="81"/>
    </location>
    <ligand>
        <name>Zn(2+)</name>
        <dbReference type="ChEBI" id="CHEBI:29105"/>
        <label>1</label>
        <note>catalytic</note>
    </ligand>
</feature>
<reference evidence="3 4" key="1">
    <citation type="submission" date="2017-09" db="EMBL/GenBank/DDBJ databases">
        <title>Depth-based differentiation of microbial function through sediment-hosted aquifers and enrichment of novel symbionts in the deep terrestrial subsurface.</title>
        <authorList>
            <person name="Probst A.J."/>
            <person name="Ladd B."/>
            <person name="Jarett J.K."/>
            <person name="Geller-Mcgrath D.E."/>
            <person name="Sieber C.M."/>
            <person name="Emerson J.B."/>
            <person name="Anantharaman K."/>
            <person name="Thomas B.C."/>
            <person name="Malmstrom R."/>
            <person name="Stieglmeier M."/>
            <person name="Klingl A."/>
            <person name="Woyke T."/>
            <person name="Ryan C.M."/>
            <person name="Banfield J.F."/>
        </authorList>
    </citation>
    <scope>NUCLEOTIDE SEQUENCE [LARGE SCALE GENOMIC DNA]</scope>
    <source>
        <strain evidence="3">CG10_big_fil_rev_8_21_14_0_10_45_14</strain>
    </source>
</reference>
<dbReference type="InterPro" id="IPR000771">
    <property type="entry name" value="FBA_II"/>
</dbReference>
<keyword evidence="2" id="KW-0862">Zinc</keyword>
<sequence length="290" mass="31451">MNTLLQHLNNAKASGRAMGHFNISTIDQFWAVVRAAEKVDEVVVIGVSEGERDFLGTKEAVALVRSAREELKRPIFINADHTYTIEKVKEAIDAGFDMVIFDGGKLPVEENIAKTKECVEYARASGSNVLVEAELGYIGEGSKIRDSLPEGAALDIGELTTKEEALNFIETTGVDLFSPAIGSVHGMLRKSADPDLNITRIKEISDTIATPLVLHGASGLRNENVKDAISAGISLIHVSTELRVAWKQALKLSLQEDPDEVAGYKILKGPKLAVESVVEDKIRLFSGKTL</sequence>
<dbReference type="GO" id="GO:0016832">
    <property type="term" value="F:aldehyde-lyase activity"/>
    <property type="evidence" value="ECO:0007669"/>
    <property type="project" value="InterPro"/>
</dbReference>
<accession>A0A2H0RIT5</accession>
<feature type="active site" description="Proton donor" evidence="1">
    <location>
        <position position="80"/>
    </location>
</feature>
<name>A0A2H0RIT5_9BACT</name>